<evidence type="ECO:0000313" key="1">
    <source>
        <dbReference type="EMBL" id="BDI34152.1"/>
    </source>
</evidence>
<evidence type="ECO:0000313" key="2">
    <source>
        <dbReference type="Proteomes" id="UP000287394"/>
    </source>
</evidence>
<keyword evidence="2" id="KW-1185">Reference proteome</keyword>
<sequence>MSTRSAIARATGPGTFAGRYVHFDGYPAGVGQALWDLYHGEFDGDLDRMLEAIIDRHPAGWSSIDDYPDSCYCHDRGETRRLTVTQRNAYRLCCEFVYAFEAPERGAPTMRILAAHDGRGRPRWETLAEVALDGHEPDWTSMHGTDTSAEHDD</sequence>
<dbReference type="KEGG" id="ccot:CCAX7_62030"/>
<dbReference type="EMBL" id="AP025739">
    <property type="protein sequence ID" value="BDI34152.1"/>
    <property type="molecule type" value="Genomic_DNA"/>
</dbReference>
<proteinExistence type="predicted"/>
<reference evidence="1 2" key="1">
    <citation type="journal article" date="2019" name="Int. J. Syst. Evol. Microbiol.">
        <title>Capsulimonas corticalis gen. nov., sp. nov., an aerobic capsulated bacterium, of a novel bacterial order, Capsulimonadales ord. nov., of the class Armatimonadia of the phylum Armatimonadetes.</title>
        <authorList>
            <person name="Li J."/>
            <person name="Kudo C."/>
            <person name="Tonouchi A."/>
        </authorList>
    </citation>
    <scope>NUCLEOTIDE SEQUENCE [LARGE SCALE GENOMIC DNA]</scope>
    <source>
        <strain evidence="1 2">AX-7</strain>
    </source>
</reference>
<protein>
    <submittedName>
        <fullName evidence="1">Uncharacterized protein</fullName>
    </submittedName>
</protein>
<organism evidence="1 2">
    <name type="scientific">Capsulimonas corticalis</name>
    <dbReference type="NCBI Taxonomy" id="2219043"/>
    <lineage>
        <taxon>Bacteria</taxon>
        <taxon>Bacillati</taxon>
        <taxon>Armatimonadota</taxon>
        <taxon>Armatimonadia</taxon>
        <taxon>Capsulimonadales</taxon>
        <taxon>Capsulimonadaceae</taxon>
        <taxon>Capsulimonas</taxon>
    </lineage>
</organism>
<name>A0A9N7L9Y5_9BACT</name>
<dbReference type="Proteomes" id="UP000287394">
    <property type="component" value="Chromosome"/>
</dbReference>
<accession>A0A9N7L9Y5</accession>
<gene>
    <name evidence="1" type="ORF">CCAX7_62030</name>
</gene>
<dbReference type="AlphaFoldDB" id="A0A9N7L9Y5"/>